<dbReference type="EMBL" id="LNQM01000002">
    <property type="protein sequence ID" value="KSU77973.1"/>
    <property type="molecule type" value="Genomic_DNA"/>
</dbReference>
<comment type="caution">
    <text evidence="3">The sequence shown here is derived from an EMBL/GenBank/DDBJ whole genome shotgun (WGS) entry which is preliminary data.</text>
</comment>
<keyword evidence="4" id="KW-1185">Reference proteome</keyword>
<dbReference type="SUPFAM" id="SSF53474">
    <property type="entry name" value="alpha/beta-Hydrolases"/>
    <property type="match status" value="1"/>
</dbReference>
<dbReference type="RefSeq" id="WP_058267563.1">
    <property type="nucleotide sequence ID" value="NZ_FMAZ01000002.1"/>
</dbReference>
<dbReference type="InterPro" id="IPR029058">
    <property type="entry name" value="AB_hydrolase_fold"/>
</dbReference>
<dbReference type="InterPro" id="IPR050300">
    <property type="entry name" value="GDXG_lipolytic_enzyme"/>
</dbReference>
<keyword evidence="1" id="KW-0378">Hydrolase</keyword>
<accession>A0A0V8ITB2</accession>
<dbReference type="OrthoDB" id="9794725at2"/>
<evidence type="ECO:0000313" key="3">
    <source>
        <dbReference type="EMBL" id="KSU77973.1"/>
    </source>
</evidence>
<proteinExistence type="predicted"/>
<dbReference type="Pfam" id="PF20434">
    <property type="entry name" value="BD-FAE"/>
    <property type="match status" value="1"/>
</dbReference>
<organism evidence="3 4">
    <name type="scientific">Pseudarthrobacter enclensis</name>
    <dbReference type="NCBI Taxonomy" id="993070"/>
    <lineage>
        <taxon>Bacteria</taxon>
        <taxon>Bacillati</taxon>
        <taxon>Actinomycetota</taxon>
        <taxon>Actinomycetes</taxon>
        <taxon>Micrococcales</taxon>
        <taxon>Micrococcaceae</taxon>
        <taxon>Pseudarthrobacter</taxon>
    </lineage>
</organism>
<dbReference type="Proteomes" id="UP000053199">
    <property type="component" value="Unassembled WGS sequence"/>
</dbReference>
<evidence type="ECO:0000256" key="1">
    <source>
        <dbReference type="ARBA" id="ARBA00022801"/>
    </source>
</evidence>
<evidence type="ECO:0000313" key="4">
    <source>
        <dbReference type="Proteomes" id="UP000053199"/>
    </source>
</evidence>
<dbReference type="PANTHER" id="PTHR48081">
    <property type="entry name" value="AB HYDROLASE SUPERFAMILY PROTEIN C4A8.06C"/>
    <property type="match status" value="1"/>
</dbReference>
<dbReference type="Gene3D" id="3.40.50.1820">
    <property type="entry name" value="alpha/beta hydrolase"/>
    <property type="match status" value="1"/>
</dbReference>
<dbReference type="PANTHER" id="PTHR48081:SF6">
    <property type="entry name" value="PEPTIDASE S9 PROLYL OLIGOPEPTIDASE CATALYTIC DOMAIN-CONTAINING PROTEIN"/>
    <property type="match status" value="1"/>
</dbReference>
<protein>
    <submittedName>
        <fullName evidence="3">Esterase</fullName>
    </submittedName>
</protein>
<dbReference type="STRING" id="993070.AS031_07940"/>
<name>A0A0V8ITB2_9MICC</name>
<dbReference type="InterPro" id="IPR049492">
    <property type="entry name" value="BD-FAE-like_dom"/>
</dbReference>
<dbReference type="GO" id="GO:0016787">
    <property type="term" value="F:hydrolase activity"/>
    <property type="evidence" value="ECO:0007669"/>
    <property type="project" value="UniProtKB-KW"/>
</dbReference>
<gene>
    <name evidence="3" type="ORF">AS031_07940</name>
</gene>
<sequence length="256" mass="26146">MGPQGLTVIPAAADGPRPAVLVLPGGGYGHQADHEAEPVAEWLAALGIHAFVLRYRVAPQRHPAPLIDAKEAMLHIRSGAHGLEVDSRRVGVLGFSAGGHLAATLSTAAATGTAHLDVAGAVPDLAVLCYPVISFTRAVHQGSIDNLLGSAPPSALLELLSAERQVTAAAPPTFLWHTAEDTAVPASHSLSYADALVRAGVPAELHLFPLGRHGIGLAGGTAGTEQWPALCAAWLVRLGWARPPADDSAPLAVGAG</sequence>
<reference evidence="3 4" key="1">
    <citation type="journal article" date="2014" name="Arch. Microbiol.">
        <title>Arthrobacter enclensis sp. nov., isolated from sediment sample.</title>
        <authorList>
            <person name="Dastager S.G."/>
            <person name="Liu Q."/>
            <person name="Tang S.K."/>
            <person name="Krishnamurthi S."/>
            <person name="Lee J.C."/>
            <person name="Li W.J."/>
        </authorList>
    </citation>
    <scope>NUCLEOTIDE SEQUENCE [LARGE SCALE GENOMIC DNA]</scope>
    <source>
        <strain evidence="3 4">NIO-1008</strain>
    </source>
</reference>
<dbReference type="AlphaFoldDB" id="A0A0V8ITB2"/>
<feature type="domain" description="BD-FAE-like" evidence="2">
    <location>
        <begin position="9"/>
        <end position="195"/>
    </location>
</feature>
<evidence type="ECO:0000259" key="2">
    <source>
        <dbReference type="Pfam" id="PF20434"/>
    </source>
</evidence>